<gene>
    <name evidence="2" type="ORF">CAMGR0001_0571</name>
</gene>
<accession>C8PHX5</accession>
<name>C8PHX5_9BACT</name>
<dbReference type="EMBL" id="ACYG01000024">
    <property type="protein sequence ID" value="EEV17739.1"/>
    <property type="molecule type" value="Genomic_DNA"/>
</dbReference>
<protein>
    <submittedName>
        <fullName evidence="2">Uncharacterized protein</fullName>
    </submittedName>
</protein>
<organism evidence="2 3">
    <name type="scientific">Campylobacter gracilis RM3268</name>
    <dbReference type="NCBI Taxonomy" id="553220"/>
    <lineage>
        <taxon>Bacteria</taxon>
        <taxon>Pseudomonadati</taxon>
        <taxon>Campylobacterota</taxon>
        <taxon>Epsilonproteobacteria</taxon>
        <taxon>Campylobacterales</taxon>
        <taxon>Campylobacteraceae</taxon>
        <taxon>Campylobacter</taxon>
    </lineage>
</organism>
<keyword evidence="1" id="KW-0472">Membrane</keyword>
<comment type="caution">
    <text evidence="2">The sequence shown here is derived from an EMBL/GenBank/DDBJ whole genome shotgun (WGS) entry which is preliminary data.</text>
</comment>
<dbReference type="AlphaFoldDB" id="C8PHX5"/>
<feature type="transmembrane region" description="Helical" evidence="1">
    <location>
        <begin position="6"/>
        <end position="28"/>
    </location>
</feature>
<keyword evidence="1" id="KW-1133">Transmembrane helix</keyword>
<keyword evidence="3" id="KW-1185">Reference proteome</keyword>
<proteinExistence type="predicted"/>
<evidence type="ECO:0000313" key="3">
    <source>
        <dbReference type="Proteomes" id="UP000005709"/>
    </source>
</evidence>
<dbReference type="Proteomes" id="UP000005709">
    <property type="component" value="Unassembled WGS sequence"/>
</dbReference>
<keyword evidence="1" id="KW-0812">Transmembrane</keyword>
<evidence type="ECO:0000256" key="1">
    <source>
        <dbReference type="SAM" id="Phobius"/>
    </source>
</evidence>
<reference evidence="2 3" key="1">
    <citation type="submission" date="2009-07" db="EMBL/GenBank/DDBJ databases">
        <authorList>
            <person name="Madupu R."/>
            <person name="Sebastian Y."/>
            <person name="Durkin A.S."/>
            <person name="Torralba M."/>
            <person name="Methe B."/>
            <person name="Sutton G.G."/>
            <person name="Strausberg R.L."/>
            <person name="Nelson K.E."/>
        </authorList>
    </citation>
    <scope>NUCLEOTIDE SEQUENCE [LARGE SCALE GENOMIC DNA]</scope>
    <source>
        <strain evidence="2 3">RM3268</strain>
    </source>
</reference>
<evidence type="ECO:0000313" key="2">
    <source>
        <dbReference type="EMBL" id="EEV17739.1"/>
    </source>
</evidence>
<sequence>MSINFFIFISLFLFEIYHIKILNSIYFLKFKDLFARRKSATAKITYVKIAA</sequence>